<evidence type="ECO:0000259" key="2">
    <source>
        <dbReference type="Pfam" id="PF01266"/>
    </source>
</evidence>
<proteinExistence type="predicted"/>
<dbReference type="InterPro" id="IPR006076">
    <property type="entry name" value="FAD-dep_OxRdtase"/>
</dbReference>
<name>U4V4M2_9HYPH</name>
<dbReference type="GO" id="GO:0016491">
    <property type="term" value="F:oxidoreductase activity"/>
    <property type="evidence" value="ECO:0007669"/>
    <property type="project" value="UniProtKB-KW"/>
</dbReference>
<dbReference type="GO" id="GO:0005737">
    <property type="term" value="C:cytoplasm"/>
    <property type="evidence" value="ECO:0007669"/>
    <property type="project" value="TreeGrafter"/>
</dbReference>
<dbReference type="Proteomes" id="UP000016842">
    <property type="component" value="Unassembled WGS sequence"/>
</dbReference>
<accession>U4V4M2</accession>
<comment type="caution">
    <text evidence="3">The sequence shown here is derived from an EMBL/GenBank/DDBJ whole genome shotgun (WGS) entry which is preliminary data.</text>
</comment>
<dbReference type="SUPFAM" id="SSF54373">
    <property type="entry name" value="FAD-linked reductases, C-terminal domain"/>
    <property type="match status" value="1"/>
</dbReference>
<dbReference type="Gene3D" id="3.50.50.60">
    <property type="entry name" value="FAD/NAD(P)-binding domain"/>
    <property type="match status" value="2"/>
</dbReference>
<keyword evidence="1" id="KW-0560">Oxidoreductase</keyword>
<evidence type="ECO:0000256" key="1">
    <source>
        <dbReference type="ARBA" id="ARBA00023002"/>
    </source>
</evidence>
<dbReference type="InterPro" id="IPR036188">
    <property type="entry name" value="FAD/NAD-bd_sf"/>
</dbReference>
<feature type="domain" description="FAD dependent oxidoreductase" evidence="2">
    <location>
        <begin position="7"/>
        <end position="401"/>
    </location>
</feature>
<dbReference type="PANTHER" id="PTHR13847">
    <property type="entry name" value="SARCOSINE DEHYDROGENASE-RELATED"/>
    <property type="match status" value="1"/>
</dbReference>
<evidence type="ECO:0000313" key="4">
    <source>
        <dbReference type="Proteomes" id="UP000016842"/>
    </source>
</evidence>
<dbReference type="Pfam" id="PF01266">
    <property type="entry name" value="DAO"/>
    <property type="match status" value="1"/>
</dbReference>
<dbReference type="PANTHER" id="PTHR13847:SF289">
    <property type="entry name" value="GLYCINE OXIDASE"/>
    <property type="match status" value="1"/>
</dbReference>
<dbReference type="AlphaFoldDB" id="U4V4M2"/>
<dbReference type="SUPFAM" id="SSF51905">
    <property type="entry name" value="FAD/NAD(P)-binding domain"/>
    <property type="match status" value="1"/>
</dbReference>
<protein>
    <submittedName>
        <fullName evidence="3">D-amino acid dehydrogenase</fullName>
    </submittedName>
</protein>
<dbReference type="PATRIC" id="fig|1337887.3.peg.5478"/>
<sequence>MPIQQQDVIVLGGAGIVGVSTALHLQARGGRSVCLVDKNDPGNGTSFGNAGLIERSSVIPYSFPQGFWTLVRYGMNRRSDVRYNPPFYIPKMARWLFRYWRESSPERLKIATDAMLPLIEASVREHDNLVAQSGSEKLIRSQGGWIEVFRSSSAFDAAVRRLPDLQRFKLSYDILDAAALREREKSLGDVAGGIHWLDPKTVVNPGGLVKAYADLFIRNGGVFVHGDAATLTAEAGGWQVTTENGIAHARDVVVALGPQSGLVFRKFGYPIPLGIKRGHHLHFTMKDGSRLGHTVVDEEAGYVLAPMVQGVRLSTGIEFASPDAPANYIQLRKDEKIARQLVPQLGEAVETTPWLGLRPCLPDMRPVIGAAPKHKGLWFNFGHAHHGLTLGPATGRLLAEMLVGEEPFVDPKPYSAERFL</sequence>
<organism evidence="3 4">
    <name type="scientific">Brucella intermedia 229E</name>
    <dbReference type="NCBI Taxonomy" id="1337887"/>
    <lineage>
        <taxon>Bacteria</taxon>
        <taxon>Pseudomonadati</taxon>
        <taxon>Pseudomonadota</taxon>
        <taxon>Alphaproteobacteria</taxon>
        <taxon>Hyphomicrobiales</taxon>
        <taxon>Brucellaceae</taxon>
        <taxon>Brucella/Ochrobactrum group</taxon>
        <taxon>Brucella</taxon>
    </lineage>
</organism>
<dbReference type="Gene3D" id="3.30.9.10">
    <property type="entry name" value="D-Amino Acid Oxidase, subunit A, domain 2"/>
    <property type="match status" value="1"/>
</dbReference>
<evidence type="ECO:0000313" key="3">
    <source>
        <dbReference type="EMBL" id="ERL99608.1"/>
    </source>
</evidence>
<reference evidence="3 4" key="1">
    <citation type="journal article" date="2014" name="FEMS Microbiol. Lett.">
        <title>Genome sequencing analysis reveals virulence-related gene content of Ochrobactrum intermedium strain 229E, a urease-positive strain isolated from the human gastric niche.</title>
        <authorList>
            <person name="Kulkarni G.J."/>
            <person name="Shetty S."/>
            <person name="Dharne M.S."/>
            <person name="Shouche Y.S."/>
        </authorList>
    </citation>
    <scope>NUCLEOTIDE SEQUENCE [LARGE SCALE GENOMIC DNA]</scope>
    <source>
        <strain evidence="3 4">229E</strain>
    </source>
</reference>
<gene>
    <name evidence="3" type="ORF">Q644_10025</name>
</gene>
<dbReference type="EMBL" id="ASXJ01000372">
    <property type="protein sequence ID" value="ERL99608.1"/>
    <property type="molecule type" value="Genomic_DNA"/>
</dbReference>